<evidence type="ECO:0000256" key="6">
    <source>
        <dbReference type="PIRNR" id="PIRNR000535"/>
    </source>
</evidence>
<sequence>MIKTVTLNPAVDKTVEIDNFKVDSVNRIKSMRLDAGGKGINVSKVIKVLGGHSIATGFLAGRNGNFIKEYLDGYDIDNDFLFVKGETRTNLKVVDKLNGTNTDINETGSEINSDDLIKLEDKIFQDMSEGAILVLAGSVPMNVQKDVYRRWIERAKNIKAKVLLDADGELLKEGIKAGPYLIKPNIHELEKLLDKKLSSINDVTIAARELLGFGIEVVVVSLGEDGALFVTRDKAIKAKGISVEIKSTVGAGDSMVASLAFALKRGYSLEKAAALSVAAATANVASEGTQPPKIEEILKYEKMVEINDLEV</sequence>
<comment type="similarity">
    <text evidence="1">Belongs to the carbohydrate kinase pfkB family.</text>
</comment>
<dbReference type="PANTHER" id="PTHR46566">
    <property type="entry name" value="1-PHOSPHOFRUCTOKINASE-RELATED"/>
    <property type="match status" value="1"/>
</dbReference>
<reference evidence="9" key="1">
    <citation type="submission" date="2017-02" db="EMBL/GenBank/DDBJ databases">
        <authorList>
            <person name="Varghese N."/>
            <person name="Submissions S."/>
        </authorList>
    </citation>
    <scope>NUCLEOTIDE SEQUENCE [LARGE SCALE GENOMIC DNA]</scope>
    <source>
        <strain evidence="9">USBA 833</strain>
    </source>
</reference>
<dbReference type="GO" id="GO:0009024">
    <property type="term" value="F:tagatose-6-phosphate kinase activity"/>
    <property type="evidence" value="ECO:0007669"/>
    <property type="project" value="UniProtKB-EC"/>
</dbReference>
<keyword evidence="4 8" id="KW-0418">Kinase</keyword>
<dbReference type="UniPathway" id="UPA00704">
    <property type="reaction ID" value="UER00715"/>
</dbReference>
<comment type="similarity">
    <text evidence="6">Belongs to the carbohydrate kinase PfkB family. LacC subfamily.</text>
</comment>
<evidence type="ECO:0000256" key="1">
    <source>
        <dbReference type="ARBA" id="ARBA00005380"/>
    </source>
</evidence>
<feature type="domain" description="Carbohydrate kinase PfkB" evidence="7">
    <location>
        <begin position="7"/>
        <end position="292"/>
    </location>
</feature>
<dbReference type="CDD" id="cd01164">
    <property type="entry name" value="FruK_PfkB_like"/>
    <property type="match status" value="1"/>
</dbReference>
<dbReference type="EMBL" id="FUYH01000015">
    <property type="protein sequence ID" value="SKA94120.1"/>
    <property type="molecule type" value="Genomic_DNA"/>
</dbReference>
<dbReference type="GO" id="GO:0005829">
    <property type="term" value="C:cytosol"/>
    <property type="evidence" value="ECO:0007669"/>
    <property type="project" value="TreeGrafter"/>
</dbReference>
<gene>
    <name evidence="8" type="ORF">SAMN05443428_11558</name>
</gene>
<evidence type="ECO:0000259" key="7">
    <source>
        <dbReference type="Pfam" id="PF00294"/>
    </source>
</evidence>
<evidence type="ECO:0000313" key="8">
    <source>
        <dbReference type="EMBL" id="SKA94120.1"/>
    </source>
</evidence>
<dbReference type="NCBIfam" id="TIGR03828">
    <property type="entry name" value="pfkB"/>
    <property type="match status" value="1"/>
</dbReference>
<dbReference type="InterPro" id="IPR017583">
    <property type="entry name" value="Tagatose/fructose_Pkinase"/>
</dbReference>
<dbReference type="InterPro" id="IPR022463">
    <property type="entry name" value="1-PFruKinase"/>
</dbReference>
<dbReference type="GO" id="GO:0016052">
    <property type="term" value="P:carbohydrate catabolic process"/>
    <property type="evidence" value="ECO:0007669"/>
    <property type="project" value="UniProtKB-ARBA"/>
</dbReference>
<dbReference type="FunFam" id="3.40.1190.20:FF:000001">
    <property type="entry name" value="Phosphofructokinase"/>
    <property type="match status" value="1"/>
</dbReference>
<accession>A0A1T4XX60</accession>
<dbReference type="InterPro" id="IPR011611">
    <property type="entry name" value="PfkB_dom"/>
</dbReference>
<evidence type="ECO:0000256" key="3">
    <source>
        <dbReference type="ARBA" id="ARBA00022741"/>
    </source>
</evidence>
<evidence type="ECO:0000256" key="2">
    <source>
        <dbReference type="ARBA" id="ARBA00022679"/>
    </source>
</evidence>
<dbReference type="GO" id="GO:0044281">
    <property type="term" value="P:small molecule metabolic process"/>
    <property type="evidence" value="ECO:0007669"/>
    <property type="project" value="UniProtKB-ARBA"/>
</dbReference>
<organism evidence="8 9">
    <name type="scientific">Caloramator quimbayensis</name>
    <dbReference type="NCBI Taxonomy" id="1147123"/>
    <lineage>
        <taxon>Bacteria</taxon>
        <taxon>Bacillati</taxon>
        <taxon>Bacillota</taxon>
        <taxon>Clostridia</taxon>
        <taxon>Eubacteriales</taxon>
        <taxon>Clostridiaceae</taxon>
        <taxon>Caloramator</taxon>
    </lineage>
</organism>
<dbReference type="InterPro" id="IPR029056">
    <property type="entry name" value="Ribokinase-like"/>
</dbReference>
<dbReference type="GO" id="GO:0005524">
    <property type="term" value="F:ATP binding"/>
    <property type="evidence" value="ECO:0007669"/>
    <property type="project" value="UniProtKB-KW"/>
</dbReference>
<keyword evidence="9" id="KW-1185">Reference proteome</keyword>
<keyword evidence="2 6" id="KW-0808">Transferase</keyword>
<evidence type="ECO:0000313" key="9">
    <source>
        <dbReference type="Proteomes" id="UP000190105"/>
    </source>
</evidence>
<dbReference type="OrthoDB" id="9801219at2"/>
<dbReference type="Gene3D" id="3.40.1190.20">
    <property type="match status" value="1"/>
</dbReference>
<dbReference type="RefSeq" id="WP_078697052.1">
    <property type="nucleotide sequence ID" value="NZ_FUYH01000015.1"/>
</dbReference>
<name>A0A1T4XX60_9CLOT</name>
<dbReference type="SUPFAM" id="SSF53613">
    <property type="entry name" value="Ribokinase-like"/>
    <property type="match status" value="1"/>
</dbReference>
<dbReference type="GO" id="GO:0005988">
    <property type="term" value="P:lactose metabolic process"/>
    <property type="evidence" value="ECO:0007669"/>
    <property type="project" value="UniProtKB-KW"/>
</dbReference>
<protein>
    <recommendedName>
        <fullName evidence="6">Tagatose-6-phosphate kinase</fullName>
        <ecNumber evidence="6">2.7.1.144</ecNumber>
    </recommendedName>
</protein>
<dbReference type="Proteomes" id="UP000190105">
    <property type="component" value="Unassembled WGS sequence"/>
</dbReference>
<evidence type="ECO:0000256" key="5">
    <source>
        <dbReference type="ARBA" id="ARBA00022840"/>
    </source>
</evidence>
<comment type="catalytic activity">
    <reaction evidence="6">
        <text>D-tagatofuranose 6-phosphate + ATP = D-tagatofuranose 1,6-bisphosphate + ADP + H(+)</text>
        <dbReference type="Rhea" id="RHEA:12420"/>
        <dbReference type="ChEBI" id="CHEBI:15378"/>
        <dbReference type="ChEBI" id="CHEBI:30616"/>
        <dbReference type="ChEBI" id="CHEBI:58694"/>
        <dbReference type="ChEBI" id="CHEBI:58695"/>
        <dbReference type="ChEBI" id="CHEBI:456216"/>
        <dbReference type="EC" id="2.7.1.144"/>
    </reaction>
</comment>
<dbReference type="STRING" id="1147123.SAMN05443428_11558"/>
<dbReference type="PIRSF" id="PIRSF000535">
    <property type="entry name" value="1PFK/6PFK/LacC"/>
    <property type="match status" value="1"/>
</dbReference>
<proteinExistence type="inferred from homology"/>
<dbReference type="PANTHER" id="PTHR46566:SF2">
    <property type="entry name" value="ATP-DEPENDENT 6-PHOSPHOFRUCTOKINASE ISOZYME 2"/>
    <property type="match status" value="1"/>
</dbReference>
<keyword evidence="5 6" id="KW-0067">ATP-binding</keyword>
<keyword evidence="3 6" id="KW-0547">Nucleotide-binding</keyword>
<dbReference type="Pfam" id="PF00294">
    <property type="entry name" value="PfkB"/>
    <property type="match status" value="1"/>
</dbReference>
<dbReference type="GO" id="GO:2001059">
    <property type="term" value="P:D-tagatose 6-phosphate catabolic process"/>
    <property type="evidence" value="ECO:0007669"/>
    <property type="project" value="UniProtKB-UniPathway"/>
</dbReference>
<dbReference type="AlphaFoldDB" id="A0A1T4XX60"/>
<dbReference type="EC" id="2.7.1.144" evidence="6"/>
<evidence type="ECO:0000256" key="4">
    <source>
        <dbReference type="ARBA" id="ARBA00022777"/>
    </source>
</evidence>
<dbReference type="NCBIfam" id="TIGR03168">
    <property type="entry name" value="1-PFK"/>
    <property type="match status" value="1"/>
</dbReference>
<dbReference type="GO" id="GO:0008662">
    <property type="term" value="F:1-phosphofructokinase activity"/>
    <property type="evidence" value="ECO:0007669"/>
    <property type="project" value="InterPro"/>
</dbReference>
<keyword evidence="6" id="KW-0423">Lactose metabolism</keyword>
<comment type="pathway">
    <text evidence="6">Carbohydrate metabolism; D-tagatose 6-phosphate degradation; D-glyceraldehyde 3-phosphate and glycerone phosphate from D-tagatose 6-phosphate: step 1/2.</text>
</comment>